<proteinExistence type="predicted"/>
<accession>A0A481Z0M4</accession>
<name>A0A481Z0M4_9VIRU</name>
<reference evidence="1" key="1">
    <citation type="journal article" date="2019" name="MBio">
        <title>Virus Genomes from Deep Sea Sediments Expand the Ocean Megavirome and Support Independent Origins of Viral Gigantism.</title>
        <authorList>
            <person name="Backstrom D."/>
            <person name="Yutin N."/>
            <person name="Jorgensen S.L."/>
            <person name="Dharamshi J."/>
            <person name="Homa F."/>
            <person name="Zaremba-Niedwiedzka K."/>
            <person name="Spang A."/>
            <person name="Wolf Y.I."/>
            <person name="Koonin E.V."/>
            <person name="Ettema T.J."/>
        </authorList>
    </citation>
    <scope>NUCLEOTIDE SEQUENCE</scope>
</reference>
<gene>
    <name evidence="1" type="ORF">LCMiAC02_01110</name>
</gene>
<protein>
    <submittedName>
        <fullName evidence="1">Uncharacterized protein</fullName>
    </submittedName>
</protein>
<dbReference type="EMBL" id="MK500407">
    <property type="protein sequence ID" value="QBK89018.1"/>
    <property type="molecule type" value="Genomic_DNA"/>
</dbReference>
<evidence type="ECO:0000313" key="1">
    <source>
        <dbReference type="EMBL" id="QBK89018.1"/>
    </source>
</evidence>
<sequence>MDNEIKKVKIALYAIKGIKETNTVSIEYMDTFDIDSNKKIRDTCIEQYQIAQNITGNVYLCNITHYYLNQSKKLPMMYINVCIDRAPQKYTLYQVYLDFNITSTINTREDLLEKPIGGFFSLQLIIQNQGKELKKFDIFKGNNESREMLKDLTKTSYMIDLMKELKSEKEEQLRKKYDINPNHYRIPKNIIKLEDYASDDDSDDNSNN</sequence>
<organism evidence="1">
    <name type="scientific">Mimivirus LCMiAC02</name>
    <dbReference type="NCBI Taxonomy" id="2506609"/>
    <lineage>
        <taxon>Viruses</taxon>
        <taxon>Varidnaviria</taxon>
        <taxon>Bamfordvirae</taxon>
        <taxon>Nucleocytoviricota</taxon>
        <taxon>Megaviricetes</taxon>
        <taxon>Imitervirales</taxon>
        <taxon>Mimiviridae</taxon>
        <taxon>Klosneuvirinae</taxon>
    </lineage>
</organism>